<keyword evidence="1" id="KW-0472">Membrane</keyword>
<dbReference type="EMBL" id="JAFBCV010000012">
    <property type="protein sequence ID" value="MBM7840245.1"/>
    <property type="molecule type" value="Genomic_DNA"/>
</dbReference>
<evidence type="ECO:0000313" key="3">
    <source>
        <dbReference type="Proteomes" id="UP001179280"/>
    </source>
</evidence>
<keyword evidence="1" id="KW-0812">Transmembrane</keyword>
<feature type="transmembrane region" description="Helical" evidence="1">
    <location>
        <begin position="61"/>
        <end position="82"/>
    </location>
</feature>
<organism evidence="2 3">
    <name type="scientific">Shouchella xiaoxiensis</name>
    <dbReference type="NCBI Taxonomy" id="766895"/>
    <lineage>
        <taxon>Bacteria</taxon>
        <taxon>Bacillati</taxon>
        <taxon>Bacillota</taxon>
        <taxon>Bacilli</taxon>
        <taxon>Bacillales</taxon>
        <taxon>Bacillaceae</taxon>
        <taxon>Shouchella</taxon>
    </lineage>
</organism>
<comment type="caution">
    <text evidence="2">The sequence shown here is derived from an EMBL/GenBank/DDBJ whole genome shotgun (WGS) entry which is preliminary data.</text>
</comment>
<feature type="transmembrane region" description="Helical" evidence="1">
    <location>
        <begin position="30"/>
        <end position="49"/>
    </location>
</feature>
<protein>
    <submittedName>
        <fullName evidence="2">Membrane protein YdbS with pleckstrin-like domain</fullName>
    </submittedName>
</protein>
<keyword evidence="3" id="KW-1185">Reference proteome</keyword>
<dbReference type="RefSeq" id="WP_035420649.1">
    <property type="nucleotide sequence ID" value="NZ_JAFBCV010000012.1"/>
</dbReference>
<sequence length="88" mass="9690">MSQAKVMYVIGIILFILNAVGFAIQGYLFGIGGLFLIGIFAFYMVAVYLHYNSSSLKKIATYLVFTFGVVTIIGAVVAERFFDGVILY</sequence>
<accession>A0ABS2SYB9</accession>
<feature type="transmembrane region" description="Helical" evidence="1">
    <location>
        <begin position="7"/>
        <end position="24"/>
    </location>
</feature>
<evidence type="ECO:0000313" key="2">
    <source>
        <dbReference type="EMBL" id="MBM7840245.1"/>
    </source>
</evidence>
<keyword evidence="1" id="KW-1133">Transmembrane helix</keyword>
<gene>
    <name evidence="2" type="ORF">JOC54_003525</name>
</gene>
<proteinExistence type="predicted"/>
<dbReference type="Proteomes" id="UP001179280">
    <property type="component" value="Unassembled WGS sequence"/>
</dbReference>
<evidence type="ECO:0000256" key="1">
    <source>
        <dbReference type="SAM" id="Phobius"/>
    </source>
</evidence>
<reference evidence="2" key="1">
    <citation type="submission" date="2021-01" db="EMBL/GenBank/DDBJ databases">
        <title>Genomic Encyclopedia of Type Strains, Phase IV (KMG-IV): sequencing the most valuable type-strain genomes for metagenomic binning, comparative biology and taxonomic classification.</title>
        <authorList>
            <person name="Goeker M."/>
        </authorList>
    </citation>
    <scope>NUCLEOTIDE SEQUENCE</scope>
    <source>
        <strain evidence="2">DSM 21943</strain>
    </source>
</reference>
<name>A0ABS2SYB9_9BACI</name>